<feature type="region of interest" description="Disordered" evidence="1">
    <location>
        <begin position="605"/>
        <end position="637"/>
    </location>
</feature>
<feature type="region of interest" description="Disordered" evidence="1">
    <location>
        <begin position="503"/>
        <end position="531"/>
    </location>
</feature>
<gene>
    <name evidence="2" type="ORF">Purlil1_4757</name>
</gene>
<comment type="caution">
    <text evidence="2">The sequence shown here is derived from an EMBL/GenBank/DDBJ whole genome shotgun (WGS) entry which is preliminary data.</text>
</comment>
<dbReference type="EMBL" id="JAWRVI010000013">
    <property type="protein sequence ID" value="KAK4091177.1"/>
    <property type="molecule type" value="Genomic_DNA"/>
</dbReference>
<proteinExistence type="predicted"/>
<protein>
    <submittedName>
        <fullName evidence="2">Uncharacterized protein</fullName>
    </submittedName>
</protein>
<organism evidence="2 3">
    <name type="scientific">Purpureocillium lilacinum</name>
    <name type="common">Paecilomyces lilacinus</name>
    <dbReference type="NCBI Taxonomy" id="33203"/>
    <lineage>
        <taxon>Eukaryota</taxon>
        <taxon>Fungi</taxon>
        <taxon>Dikarya</taxon>
        <taxon>Ascomycota</taxon>
        <taxon>Pezizomycotina</taxon>
        <taxon>Sordariomycetes</taxon>
        <taxon>Hypocreomycetidae</taxon>
        <taxon>Hypocreales</taxon>
        <taxon>Ophiocordycipitaceae</taxon>
        <taxon>Purpureocillium</taxon>
    </lineage>
</organism>
<accession>A0ABR0C4C8</accession>
<name>A0ABR0C4C8_PURLI</name>
<evidence type="ECO:0000313" key="3">
    <source>
        <dbReference type="Proteomes" id="UP001287286"/>
    </source>
</evidence>
<dbReference type="Proteomes" id="UP001287286">
    <property type="component" value="Unassembled WGS sequence"/>
</dbReference>
<sequence>MARAASLPDYPNEPVSFAYAFRQCRRRVRTVHGVAGVKISVQAPEKRVAAVDPKPNPTVPRQTCVLFTIPLGSVSLVGPRGVAVLPAEGFGNVSRAAVVSVATDCGRLNKGRLCPDEVALSRACTGFAARRRMQALKDAEKTARQMLSQRPPLVDRAKHSRKLSDRSGIVCASSFNPLSARQAWRVGVDDCQSSASWITAQAARSDTLKDPGVCAWPTIPPQASHDSWLGPSARRLATPFDVGGSEPADPQGDACLGCISDSLIAPQNAPKMLLMCMGNVAPGQRRVSLKQASVLASPATIAHSTSHLRRAGGYARADCREEKKREVYRPNASSIAPTRRAVGMIVVGATFWKRLGAGETMGTFCALNARVGPFAPITAGAGACFTIPSGAQRRENHAGTSIRGKRSAAAVGFFLAVSERAQERVGDFPNQTGGLDLGEGTDLGAGRRSRLCLAPDRRAGPWLVNPQTAAFTRDADCGGRRIQMPLTRAQAPGGPNQTKVQRLQQRSSSSAARDAALSRNSGAYNKERQRAGDVADASLGNAADERIGQTASLAFGTWLDTWSTASHAAAAVEGPPDPSSVVSAAALHSLRARAMDATIMAPPPAGRQTIHPGGKSSAGRAPVAPTRPPKQACQSDVRRRRALTLSPMSGGHYAAACALPAGGPECPCMFPPGWGPPCRRAEEGGPLRPMARRRRGHVFFCGGTRGSDSSRRH</sequence>
<evidence type="ECO:0000256" key="1">
    <source>
        <dbReference type="SAM" id="MobiDB-lite"/>
    </source>
</evidence>
<reference evidence="2 3" key="1">
    <citation type="journal article" date="2024" name="Microbiol. Resour. Announc.">
        <title>Genome annotations for the ascomycete fungi Trichoderma harzianum, Trichoderma aggressivum, and Purpureocillium lilacinum.</title>
        <authorList>
            <person name="Beijen E.P.W."/>
            <person name="Ohm R.A."/>
        </authorList>
    </citation>
    <scope>NUCLEOTIDE SEQUENCE [LARGE SCALE GENOMIC DNA]</scope>
    <source>
        <strain evidence="2 3">CBS 150709</strain>
    </source>
</reference>
<keyword evidence="3" id="KW-1185">Reference proteome</keyword>
<feature type="compositionally biased region" description="Low complexity" evidence="1">
    <location>
        <begin position="503"/>
        <end position="519"/>
    </location>
</feature>
<evidence type="ECO:0000313" key="2">
    <source>
        <dbReference type="EMBL" id="KAK4091177.1"/>
    </source>
</evidence>